<keyword evidence="3" id="KW-0813">Transport</keyword>
<dbReference type="Gene3D" id="1.20.1250.20">
    <property type="entry name" value="MFS general substrate transporter like domains"/>
    <property type="match status" value="1"/>
</dbReference>
<feature type="transmembrane region" description="Helical" evidence="8">
    <location>
        <begin position="92"/>
        <end position="110"/>
    </location>
</feature>
<feature type="transmembrane region" description="Helical" evidence="8">
    <location>
        <begin position="59"/>
        <end position="80"/>
    </location>
</feature>
<dbReference type="PROSITE" id="PS50850">
    <property type="entry name" value="MFS"/>
    <property type="match status" value="1"/>
</dbReference>
<evidence type="ECO:0000259" key="9">
    <source>
        <dbReference type="PROSITE" id="PS50850"/>
    </source>
</evidence>
<dbReference type="AlphaFoldDB" id="A0A512N3F1"/>
<evidence type="ECO:0000313" key="10">
    <source>
        <dbReference type="EMBL" id="GEP53517.1"/>
    </source>
</evidence>
<reference evidence="10 11" key="1">
    <citation type="submission" date="2019-07" db="EMBL/GenBank/DDBJ databases">
        <title>Whole genome shotgun sequence of Reyranella soli NBRC 108950.</title>
        <authorList>
            <person name="Hosoyama A."/>
            <person name="Uohara A."/>
            <person name="Ohji S."/>
            <person name="Ichikawa N."/>
        </authorList>
    </citation>
    <scope>NUCLEOTIDE SEQUENCE [LARGE SCALE GENOMIC DNA]</scope>
    <source>
        <strain evidence="10 11">NBRC 108950</strain>
    </source>
</reference>
<evidence type="ECO:0000256" key="8">
    <source>
        <dbReference type="SAM" id="Phobius"/>
    </source>
</evidence>
<feature type="transmembrane region" description="Helical" evidence="8">
    <location>
        <begin position="116"/>
        <end position="141"/>
    </location>
</feature>
<dbReference type="OrthoDB" id="5368493at2"/>
<evidence type="ECO:0000256" key="2">
    <source>
        <dbReference type="ARBA" id="ARBA00010992"/>
    </source>
</evidence>
<comment type="similarity">
    <text evidence="2">Belongs to the major facilitator superfamily. Sugar transporter (TC 2.A.1.1) family.</text>
</comment>
<feature type="transmembrane region" description="Helical" evidence="8">
    <location>
        <begin position="296"/>
        <end position="314"/>
    </location>
</feature>
<dbReference type="SUPFAM" id="SSF103473">
    <property type="entry name" value="MFS general substrate transporter"/>
    <property type="match status" value="1"/>
</dbReference>
<dbReference type="InterPro" id="IPR011701">
    <property type="entry name" value="MFS"/>
</dbReference>
<evidence type="ECO:0000256" key="3">
    <source>
        <dbReference type="ARBA" id="ARBA00022448"/>
    </source>
</evidence>
<keyword evidence="5 8" id="KW-1133">Transmembrane helix</keyword>
<keyword evidence="11" id="KW-1185">Reference proteome</keyword>
<dbReference type="Pfam" id="PF07690">
    <property type="entry name" value="MFS_1"/>
    <property type="match status" value="1"/>
</dbReference>
<evidence type="ECO:0000313" key="11">
    <source>
        <dbReference type="Proteomes" id="UP000321058"/>
    </source>
</evidence>
<dbReference type="RefSeq" id="WP_147146236.1">
    <property type="nucleotide sequence ID" value="NZ_BKAJ01000012.1"/>
</dbReference>
<feature type="transmembrane region" description="Helical" evidence="8">
    <location>
        <begin position="392"/>
        <end position="411"/>
    </location>
</feature>
<keyword evidence="4 8" id="KW-0812">Transmembrane</keyword>
<feature type="domain" description="Major facilitator superfamily (MFS) profile" evidence="9">
    <location>
        <begin position="26"/>
        <end position="450"/>
    </location>
</feature>
<evidence type="ECO:0000256" key="5">
    <source>
        <dbReference type="ARBA" id="ARBA00022989"/>
    </source>
</evidence>
<dbReference type="Proteomes" id="UP000321058">
    <property type="component" value="Unassembled WGS sequence"/>
</dbReference>
<dbReference type="EMBL" id="BKAJ01000012">
    <property type="protein sequence ID" value="GEP53517.1"/>
    <property type="molecule type" value="Genomic_DNA"/>
</dbReference>
<evidence type="ECO:0000256" key="4">
    <source>
        <dbReference type="ARBA" id="ARBA00022692"/>
    </source>
</evidence>
<organism evidence="10 11">
    <name type="scientific">Reyranella soli</name>
    <dbReference type="NCBI Taxonomy" id="1230389"/>
    <lineage>
        <taxon>Bacteria</taxon>
        <taxon>Pseudomonadati</taxon>
        <taxon>Pseudomonadota</taxon>
        <taxon>Alphaproteobacteria</taxon>
        <taxon>Hyphomicrobiales</taxon>
        <taxon>Reyranellaceae</taxon>
        <taxon>Reyranella</taxon>
    </lineage>
</organism>
<dbReference type="InterPro" id="IPR036259">
    <property type="entry name" value="MFS_trans_sf"/>
</dbReference>
<comment type="caution">
    <text evidence="10">The sequence shown here is derived from an EMBL/GenBank/DDBJ whole genome shotgun (WGS) entry which is preliminary data.</text>
</comment>
<proteinExistence type="inferred from homology"/>
<dbReference type="CDD" id="cd17316">
    <property type="entry name" value="MFS_SV2_like"/>
    <property type="match status" value="1"/>
</dbReference>
<dbReference type="PANTHER" id="PTHR23511">
    <property type="entry name" value="SYNAPTIC VESICLE GLYCOPROTEIN 2"/>
    <property type="match status" value="1"/>
</dbReference>
<comment type="subcellular location">
    <subcellularLocation>
        <location evidence="1">Membrane</location>
        <topology evidence="1">Multi-pass membrane protein</topology>
    </subcellularLocation>
</comment>
<feature type="transmembrane region" description="Helical" evidence="8">
    <location>
        <begin position="23"/>
        <end position="47"/>
    </location>
</feature>
<accession>A0A512N3F1</accession>
<dbReference type="PANTHER" id="PTHR23511:SF34">
    <property type="entry name" value="SYNAPTIC VESICLE GLYCOPROTEIN 2"/>
    <property type="match status" value="1"/>
</dbReference>
<sequence length="475" mass="49632">MTNPARSEDLLALYDRAPLDRRYWTIFSLLAIGIALDFFDFFIVSYLVAVVGPQWHLTYGQSAAMLLSGGVGAIVGALAWGSLSDAWGRKKLLVAGTFICAAGSGAIALVPDGDWLLFTALRFVVGVGLAACATPITTLIVELTPTRHRTFITGLLVVFATVGSFIAALIAATLLGFLGWRGVAAVGVVPAVMGVLFIFLLPESARWLVAKGRFAEAQATVARTLGLPLAQVPLPAAKPAGEQGHGIAELLARPRFFWLTVITWTGVATAAYGIYLWGPTIIALLLKIPAAQSAHYFVYVALAGIIGKVLLSWLAQKIGRKRVGEIQGYVSAVGLIVAGLCFPLTIGGVPVFILALVATVLFLEGGASNLAPYIVEVYGVRLGARSAGLSQAANGVGKILGPLCLAVIAGADNPLSPQATADAVLPAFLFLGACAFAVGLAFSFLGIETHGRPLAQDHEEKGRRPEALEPAAGRP</sequence>
<feature type="transmembrane region" description="Helical" evidence="8">
    <location>
        <begin position="423"/>
        <end position="447"/>
    </location>
</feature>
<evidence type="ECO:0000256" key="7">
    <source>
        <dbReference type="SAM" id="MobiDB-lite"/>
    </source>
</evidence>
<dbReference type="GO" id="GO:0016020">
    <property type="term" value="C:membrane"/>
    <property type="evidence" value="ECO:0007669"/>
    <property type="project" value="UniProtKB-SubCell"/>
</dbReference>
<keyword evidence="6 8" id="KW-0472">Membrane</keyword>
<protein>
    <submittedName>
        <fullName evidence="10">MFS transporter</fullName>
    </submittedName>
</protein>
<dbReference type="InterPro" id="IPR020846">
    <property type="entry name" value="MFS_dom"/>
</dbReference>
<feature type="transmembrane region" description="Helical" evidence="8">
    <location>
        <begin position="183"/>
        <end position="201"/>
    </location>
</feature>
<evidence type="ECO:0000256" key="6">
    <source>
        <dbReference type="ARBA" id="ARBA00023136"/>
    </source>
</evidence>
<feature type="transmembrane region" description="Helical" evidence="8">
    <location>
        <begin position="326"/>
        <end position="346"/>
    </location>
</feature>
<feature type="transmembrane region" description="Helical" evidence="8">
    <location>
        <begin position="256"/>
        <end position="276"/>
    </location>
</feature>
<name>A0A512N3F1_9HYPH</name>
<feature type="compositionally biased region" description="Basic and acidic residues" evidence="7">
    <location>
        <begin position="455"/>
        <end position="467"/>
    </location>
</feature>
<feature type="transmembrane region" description="Helical" evidence="8">
    <location>
        <begin position="153"/>
        <end position="177"/>
    </location>
</feature>
<dbReference type="GO" id="GO:0022857">
    <property type="term" value="F:transmembrane transporter activity"/>
    <property type="evidence" value="ECO:0007669"/>
    <property type="project" value="InterPro"/>
</dbReference>
<feature type="region of interest" description="Disordered" evidence="7">
    <location>
        <begin position="455"/>
        <end position="475"/>
    </location>
</feature>
<feature type="transmembrane region" description="Helical" evidence="8">
    <location>
        <begin position="352"/>
        <end position="371"/>
    </location>
</feature>
<gene>
    <name evidence="10" type="ORF">RSO01_06830</name>
</gene>
<evidence type="ECO:0000256" key="1">
    <source>
        <dbReference type="ARBA" id="ARBA00004141"/>
    </source>
</evidence>